<name>A0A3Q8X891_9BACL</name>
<dbReference type="CDD" id="cd06261">
    <property type="entry name" value="TM_PBP2"/>
    <property type="match status" value="1"/>
</dbReference>
<dbReference type="GO" id="GO:0055085">
    <property type="term" value="P:transmembrane transport"/>
    <property type="evidence" value="ECO:0007669"/>
    <property type="project" value="InterPro"/>
</dbReference>
<evidence type="ECO:0000259" key="8">
    <source>
        <dbReference type="PROSITE" id="PS50928"/>
    </source>
</evidence>
<evidence type="ECO:0000256" key="6">
    <source>
        <dbReference type="ARBA" id="ARBA00023136"/>
    </source>
</evidence>
<keyword evidence="4 7" id="KW-0812">Transmembrane</keyword>
<keyword evidence="2 7" id="KW-0813">Transport</keyword>
<dbReference type="AlphaFoldDB" id="A0A3Q8X891"/>
<dbReference type="Pfam" id="PF00528">
    <property type="entry name" value="BPD_transp_1"/>
    <property type="match status" value="1"/>
</dbReference>
<dbReference type="InterPro" id="IPR035906">
    <property type="entry name" value="MetI-like_sf"/>
</dbReference>
<evidence type="ECO:0000313" key="10">
    <source>
        <dbReference type="Proteomes" id="UP000272528"/>
    </source>
</evidence>
<keyword evidence="3" id="KW-1003">Cell membrane</keyword>
<feature type="domain" description="ABC transmembrane type-1" evidence="8">
    <location>
        <begin position="57"/>
        <end position="241"/>
    </location>
</feature>
<sequence>MKGRISAFIPVAVFLLLIAVLWEASARIFDFPHYIIPKLSDVLLSLWDNRGVLVKHFGVTLWESLLGLFISTIFGVAAAISIDVSRLAKRTLYPLIVASQTIPIIALSPIMVMWFGYEIWSKIAVVVLFTFFPIAVNTADGFRTADAGIGELLRTMGAGKRALFTKWKLPSALPGFFTGLKLAAAISVGGATLGEWLGGENGLGMYTKRASNMLRGEAVFSGVLLLSAMGIALFLAVQLLEKLVLSHRKEQ</sequence>
<dbReference type="SUPFAM" id="SSF161098">
    <property type="entry name" value="MetI-like"/>
    <property type="match status" value="1"/>
</dbReference>
<evidence type="ECO:0000256" key="1">
    <source>
        <dbReference type="ARBA" id="ARBA00004651"/>
    </source>
</evidence>
<dbReference type="OrthoDB" id="9804353at2"/>
<evidence type="ECO:0000313" key="9">
    <source>
        <dbReference type="EMBL" id="AZN41129.1"/>
    </source>
</evidence>
<dbReference type="GO" id="GO:0005886">
    <property type="term" value="C:plasma membrane"/>
    <property type="evidence" value="ECO:0007669"/>
    <property type="project" value="UniProtKB-SubCell"/>
</dbReference>
<evidence type="ECO:0000256" key="4">
    <source>
        <dbReference type="ARBA" id="ARBA00022692"/>
    </source>
</evidence>
<dbReference type="Proteomes" id="UP000272528">
    <property type="component" value="Chromosome"/>
</dbReference>
<evidence type="ECO:0000256" key="7">
    <source>
        <dbReference type="RuleBase" id="RU363032"/>
    </source>
</evidence>
<evidence type="ECO:0000256" key="2">
    <source>
        <dbReference type="ARBA" id="ARBA00022448"/>
    </source>
</evidence>
<keyword evidence="5 7" id="KW-1133">Transmembrane helix</keyword>
<accession>A0A3Q8X891</accession>
<comment type="similarity">
    <text evidence="7">Belongs to the binding-protein-dependent transport system permease family.</text>
</comment>
<dbReference type="Gene3D" id="1.10.3720.10">
    <property type="entry name" value="MetI-like"/>
    <property type="match status" value="1"/>
</dbReference>
<dbReference type="PROSITE" id="PS50928">
    <property type="entry name" value="ABC_TM1"/>
    <property type="match status" value="1"/>
</dbReference>
<organism evidence="9 10">
    <name type="scientific">Paenibacillus albus</name>
    <dbReference type="NCBI Taxonomy" id="2495582"/>
    <lineage>
        <taxon>Bacteria</taxon>
        <taxon>Bacillati</taxon>
        <taxon>Bacillota</taxon>
        <taxon>Bacilli</taxon>
        <taxon>Bacillales</taxon>
        <taxon>Paenibacillaceae</taxon>
        <taxon>Paenibacillus</taxon>
    </lineage>
</organism>
<reference evidence="10" key="1">
    <citation type="submission" date="2018-12" db="EMBL/GenBank/DDBJ databases">
        <title>Genome sequence of Peanibacillus sp.</title>
        <authorList>
            <person name="Subramani G."/>
            <person name="Srinivasan S."/>
            <person name="Kim M.K."/>
        </authorList>
    </citation>
    <scope>NUCLEOTIDE SEQUENCE [LARGE SCALE GENOMIC DNA]</scope>
    <source>
        <strain evidence="10">18JY67-1</strain>
    </source>
</reference>
<gene>
    <name evidence="9" type="ORF">EJC50_16710</name>
</gene>
<dbReference type="RefSeq" id="WP_126016836.1">
    <property type="nucleotide sequence ID" value="NZ_CP034437.1"/>
</dbReference>
<dbReference type="PANTHER" id="PTHR30151:SF20">
    <property type="entry name" value="ABC TRANSPORTER PERMEASE PROTEIN HI_0355-RELATED"/>
    <property type="match status" value="1"/>
</dbReference>
<feature type="transmembrane region" description="Helical" evidence="7">
    <location>
        <begin position="92"/>
        <end position="113"/>
    </location>
</feature>
<keyword evidence="6 7" id="KW-0472">Membrane</keyword>
<evidence type="ECO:0000256" key="3">
    <source>
        <dbReference type="ARBA" id="ARBA00022475"/>
    </source>
</evidence>
<dbReference type="EMBL" id="CP034437">
    <property type="protein sequence ID" value="AZN41129.1"/>
    <property type="molecule type" value="Genomic_DNA"/>
</dbReference>
<keyword evidence="10" id="KW-1185">Reference proteome</keyword>
<protein>
    <submittedName>
        <fullName evidence="9">ABC transporter permease</fullName>
    </submittedName>
</protein>
<feature type="transmembrane region" description="Helical" evidence="7">
    <location>
        <begin position="59"/>
        <end position="80"/>
    </location>
</feature>
<feature type="transmembrane region" description="Helical" evidence="7">
    <location>
        <begin position="119"/>
        <end position="136"/>
    </location>
</feature>
<proteinExistence type="inferred from homology"/>
<dbReference type="PANTHER" id="PTHR30151">
    <property type="entry name" value="ALKANE SULFONATE ABC TRANSPORTER-RELATED, MEMBRANE SUBUNIT"/>
    <property type="match status" value="1"/>
</dbReference>
<evidence type="ECO:0000256" key="5">
    <source>
        <dbReference type="ARBA" id="ARBA00022989"/>
    </source>
</evidence>
<dbReference type="KEGG" id="palb:EJC50_16710"/>
<comment type="subcellular location">
    <subcellularLocation>
        <location evidence="1 7">Cell membrane</location>
        <topology evidence="1 7">Multi-pass membrane protein</topology>
    </subcellularLocation>
</comment>
<feature type="transmembrane region" description="Helical" evidence="7">
    <location>
        <begin position="218"/>
        <end position="240"/>
    </location>
</feature>
<dbReference type="InterPro" id="IPR000515">
    <property type="entry name" value="MetI-like"/>
</dbReference>